<name>A0A1V0SEA2_9VIRU</name>
<proteinExistence type="predicted"/>
<reference evidence="1" key="1">
    <citation type="journal article" date="2017" name="Science">
        <title>Giant viruses with an expanded complement of translation system components.</title>
        <authorList>
            <person name="Schulz F."/>
            <person name="Yutin N."/>
            <person name="Ivanova N.N."/>
            <person name="Ortega D.R."/>
            <person name="Lee T.K."/>
            <person name="Vierheilig J."/>
            <person name="Daims H."/>
            <person name="Horn M."/>
            <person name="Wagner M."/>
            <person name="Jensen G.J."/>
            <person name="Kyrpides N.C."/>
            <person name="Koonin E.V."/>
            <person name="Woyke T."/>
        </authorList>
    </citation>
    <scope>NUCLEOTIDE SEQUENCE</scope>
    <source>
        <strain evidence="1">ILV1</strain>
    </source>
</reference>
<organism evidence="1">
    <name type="scientific">Indivirus ILV1</name>
    <dbReference type="NCBI Taxonomy" id="1977633"/>
    <lineage>
        <taxon>Viruses</taxon>
        <taxon>Varidnaviria</taxon>
        <taxon>Bamfordvirae</taxon>
        <taxon>Nucleocytoviricota</taxon>
        <taxon>Megaviricetes</taxon>
        <taxon>Imitervirales</taxon>
        <taxon>Mimiviridae</taxon>
        <taxon>Klosneuvirinae</taxon>
        <taxon>Indivirus</taxon>
    </lineage>
</organism>
<protein>
    <submittedName>
        <fullName evidence="1">Uncharacterized protein</fullName>
    </submittedName>
</protein>
<accession>A0A1V0SEA2</accession>
<dbReference type="EMBL" id="KY684090">
    <property type="protein sequence ID" value="ARF09944.1"/>
    <property type="molecule type" value="Genomic_DNA"/>
</dbReference>
<sequence length="88" mass="10059">MSWIRVILTTQSAQSQSKKRKVENDDNIFTLYVDQNEEIMDKINDLIGEEKGVNIKSIRLISSCIGCREDQPNQLAHMEPGGCLYNDE</sequence>
<gene>
    <name evidence="1" type="ORF">Indivirus_6_10</name>
</gene>
<evidence type="ECO:0000313" key="1">
    <source>
        <dbReference type="EMBL" id="ARF09944.1"/>
    </source>
</evidence>